<dbReference type="Proteomes" id="UP001632037">
    <property type="component" value="Unassembled WGS sequence"/>
</dbReference>
<feature type="compositionally biased region" description="Basic residues" evidence="1">
    <location>
        <begin position="59"/>
        <end position="69"/>
    </location>
</feature>
<organism evidence="2 3">
    <name type="scientific">Phytophthora oleae</name>
    <dbReference type="NCBI Taxonomy" id="2107226"/>
    <lineage>
        <taxon>Eukaryota</taxon>
        <taxon>Sar</taxon>
        <taxon>Stramenopiles</taxon>
        <taxon>Oomycota</taxon>
        <taxon>Peronosporomycetes</taxon>
        <taxon>Peronosporales</taxon>
        <taxon>Peronosporaceae</taxon>
        <taxon>Phytophthora</taxon>
    </lineage>
</organism>
<name>A0ABD3EX99_9STRA</name>
<feature type="compositionally biased region" description="Basic and acidic residues" evidence="1">
    <location>
        <begin position="45"/>
        <end position="58"/>
    </location>
</feature>
<gene>
    <name evidence="2" type="ORF">V7S43_015962</name>
</gene>
<evidence type="ECO:0000256" key="1">
    <source>
        <dbReference type="SAM" id="MobiDB-lite"/>
    </source>
</evidence>
<dbReference type="AlphaFoldDB" id="A0ABD3EX99"/>
<feature type="compositionally biased region" description="Polar residues" evidence="1">
    <location>
        <begin position="1"/>
        <end position="12"/>
    </location>
</feature>
<proteinExistence type="predicted"/>
<sequence length="151" mass="16490">MHPNGDCSTPSIPDTIPPKVAALPSKLPSGNIWTGSDSDFALSPGDHEEKHPIPEQRPIKRIKSGKQLKHGTAGLSANRKKNVKAVASTITIAPPGSPPRSPVSDLGVPLSVRHARKRGTTDEVWDLIHHLDEPYRKRNPWQPSVKVYVKL</sequence>
<evidence type="ECO:0000313" key="2">
    <source>
        <dbReference type="EMBL" id="KAL3659078.1"/>
    </source>
</evidence>
<evidence type="ECO:0000313" key="3">
    <source>
        <dbReference type="Proteomes" id="UP001632037"/>
    </source>
</evidence>
<protein>
    <submittedName>
        <fullName evidence="2">Uncharacterized protein</fullName>
    </submittedName>
</protein>
<accession>A0ABD3EX99</accession>
<feature type="region of interest" description="Disordered" evidence="1">
    <location>
        <begin position="1"/>
        <end position="81"/>
    </location>
</feature>
<comment type="caution">
    <text evidence="2">The sequence shown here is derived from an EMBL/GenBank/DDBJ whole genome shotgun (WGS) entry which is preliminary data.</text>
</comment>
<keyword evidence="3" id="KW-1185">Reference proteome</keyword>
<dbReference type="EMBL" id="JBIMZQ010000049">
    <property type="protein sequence ID" value="KAL3659078.1"/>
    <property type="molecule type" value="Genomic_DNA"/>
</dbReference>
<reference evidence="2 3" key="1">
    <citation type="submission" date="2024-09" db="EMBL/GenBank/DDBJ databases">
        <title>Genome sequencing and assembly of Phytophthora oleae, isolate VK10A, causative agent of rot of olive drupes.</title>
        <authorList>
            <person name="Conti Taguali S."/>
            <person name="Riolo M."/>
            <person name="La Spada F."/>
            <person name="Cacciola S.O."/>
            <person name="Dionisio G."/>
        </authorList>
    </citation>
    <scope>NUCLEOTIDE SEQUENCE [LARGE SCALE GENOMIC DNA]</scope>
    <source>
        <strain evidence="2 3">VK10A</strain>
    </source>
</reference>